<evidence type="ECO:0000259" key="3">
    <source>
        <dbReference type="PROSITE" id="PS50894"/>
    </source>
</evidence>
<proteinExistence type="predicted"/>
<dbReference type="PATRIC" id="fig|1122180.6.peg.1290"/>
<feature type="modified residue" description="Phosphohistidine" evidence="2">
    <location>
        <position position="49"/>
    </location>
</feature>
<accession>A0A017HFE0</accession>
<evidence type="ECO:0000256" key="1">
    <source>
        <dbReference type="ARBA" id="ARBA00023012"/>
    </source>
</evidence>
<dbReference type="Pfam" id="PF01627">
    <property type="entry name" value="Hpt"/>
    <property type="match status" value="1"/>
</dbReference>
<dbReference type="HOGENOM" id="CLU_2246722_0_0_5"/>
<dbReference type="AlphaFoldDB" id="A0A017HFE0"/>
<name>A0A017HFE0_9RHOB</name>
<dbReference type="InterPro" id="IPR008207">
    <property type="entry name" value="Sig_transdc_His_kin_Hpt_dom"/>
</dbReference>
<dbReference type="EMBL" id="APGJ01000004">
    <property type="protein sequence ID" value="EYD72504.1"/>
    <property type="molecule type" value="Genomic_DNA"/>
</dbReference>
<dbReference type="PROSITE" id="PS50894">
    <property type="entry name" value="HPT"/>
    <property type="match status" value="1"/>
</dbReference>
<dbReference type="GO" id="GO:0004672">
    <property type="term" value="F:protein kinase activity"/>
    <property type="evidence" value="ECO:0007669"/>
    <property type="project" value="UniProtKB-ARBA"/>
</dbReference>
<keyword evidence="1" id="KW-0902">Two-component regulatory system</keyword>
<reference evidence="4 5" key="1">
    <citation type="submission" date="2013-03" db="EMBL/GenBank/DDBJ databases">
        <authorList>
            <person name="Fiebig A."/>
            <person name="Goeker M."/>
            <person name="Klenk H.-P.P."/>
        </authorList>
    </citation>
    <scope>NUCLEOTIDE SEQUENCE [LARGE SCALE GENOMIC DNA]</scope>
    <source>
        <strain evidence="4 5">DSM 17492</strain>
    </source>
</reference>
<dbReference type="GO" id="GO:0000160">
    <property type="term" value="P:phosphorelay signal transduction system"/>
    <property type="evidence" value="ECO:0007669"/>
    <property type="project" value="UniProtKB-KW"/>
</dbReference>
<sequence length="104" mass="11212">MTDYAEKVLQIRHRFLANLEQRLGGIEAEIRRVEQGAPGAAADLHLALHDLTGNAAMLGLDEMTAEARRGLAVLEGGRLEAEAGRAAALDDIRASVARLLELKK</sequence>
<dbReference type="OrthoDB" id="7727658at2"/>
<comment type="caution">
    <text evidence="4">The sequence shown here is derived from an EMBL/GenBank/DDBJ whole genome shotgun (WGS) entry which is preliminary data.</text>
</comment>
<evidence type="ECO:0000256" key="2">
    <source>
        <dbReference type="PROSITE-ProRule" id="PRU00110"/>
    </source>
</evidence>
<dbReference type="RefSeq" id="WP_017928438.1">
    <property type="nucleotide sequence ID" value="NZ_KB822997.1"/>
</dbReference>
<evidence type="ECO:0000313" key="4">
    <source>
        <dbReference type="EMBL" id="EYD72504.1"/>
    </source>
</evidence>
<organism evidence="4 5">
    <name type="scientific">Limimaricola hongkongensis DSM 17492</name>
    <dbReference type="NCBI Taxonomy" id="1122180"/>
    <lineage>
        <taxon>Bacteria</taxon>
        <taxon>Pseudomonadati</taxon>
        <taxon>Pseudomonadota</taxon>
        <taxon>Alphaproteobacteria</taxon>
        <taxon>Rhodobacterales</taxon>
        <taxon>Paracoccaceae</taxon>
        <taxon>Limimaricola</taxon>
    </lineage>
</organism>
<dbReference type="STRING" id="1122180.Lokhon_01305"/>
<protein>
    <recommendedName>
        <fullName evidence="3">HPt domain-containing protein</fullName>
    </recommendedName>
</protein>
<dbReference type="Gene3D" id="1.20.120.160">
    <property type="entry name" value="HPT domain"/>
    <property type="match status" value="1"/>
</dbReference>
<evidence type="ECO:0000313" key="5">
    <source>
        <dbReference type="Proteomes" id="UP000025047"/>
    </source>
</evidence>
<gene>
    <name evidence="4" type="ORF">Lokhon_01305</name>
</gene>
<dbReference type="InterPro" id="IPR036641">
    <property type="entry name" value="HPT_dom_sf"/>
</dbReference>
<keyword evidence="5" id="KW-1185">Reference proteome</keyword>
<dbReference type="SUPFAM" id="SSF47226">
    <property type="entry name" value="Histidine-containing phosphotransfer domain, HPT domain"/>
    <property type="match status" value="1"/>
</dbReference>
<feature type="domain" description="HPt" evidence="3">
    <location>
        <begin position="4"/>
        <end position="104"/>
    </location>
</feature>
<keyword evidence="2" id="KW-0597">Phosphoprotein</keyword>
<dbReference type="Proteomes" id="UP000025047">
    <property type="component" value="Unassembled WGS sequence"/>
</dbReference>